<accession>A0A060STJ8</accession>
<gene>
    <name evidence="2" type="ORF">BN946_scf184881.g4</name>
</gene>
<dbReference type="OrthoDB" id="2757928at2759"/>
<evidence type="ECO:0000313" key="2">
    <source>
        <dbReference type="EMBL" id="CDO77461.1"/>
    </source>
</evidence>
<organism evidence="2 3">
    <name type="scientific">Pycnoporus cinnabarinus</name>
    <name type="common">Cinnabar-red polypore</name>
    <name type="synonym">Trametes cinnabarina</name>
    <dbReference type="NCBI Taxonomy" id="5643"/>
    <lineage>
        <taxon>Eukaryota</taxon>
        <taxon>Fungi</taxon>
        <taxon>Dikarya</taxon>
        <taxon>Basidiomycota</taxon>
        <taxon>Agaricomycotina</taxon>
        <taxon>Agaricomycetes</taxon>
        <taxon>Polyporales</taxon>
        <taxon>Polyporaceae</taxon>
        <taxon>Trametes</taxon>
    </lineage>
</organism>
<evidence type="ECO:0000256" key="1">
    <source>
        <dbReference type="SAM" id="MobiDB-lite"/>
    </source>
</evidence>
<sequence>MSSTPAPNHSVMPAVPSRHGCNSAPPPVIPLQDRLSPRAMAQILRIQQGDSSLMDPSSWEKEFSEALEELEAIESVTGSLFKTVIQLRRHQTAYDGRVLQLEEEIKRVDERLGEVLEPTKASFLKAELALRKGNKSLDNFKLHCTGHLDDLQLSLKKAERDLSVLQSQWGLYKERLDDLQGQFIPTEEKTQLLALQCAAIERQDEELWGIIAELQNRLMELERRSEGDVHLLFNDTSVSLAGSDVPSSLDIEILGVQGHISGTSAYAVPMRDSDGWWTMPEISVEPILEDTLTSQEEGIAVAIQTTGSSSQLPVLERTTSADDKDSVRMPVTTLSTDSATTQRWNTAARRALLAQRAAIFWDHLSLLSLMRRLGFALASMAEREMLKRGLPL</sequence>
<protein>
    <submittedName>
        <fullName evidence="2">Uncharacterized protein</fullName>
    </submittedName>
</protein>
<comment type="caution">
    <text evidence="2">The sequence shown here is derived from an EMBL/GenBank/DDBJ whole genome shotgun (WGS) entry which is preliminary data.</text>
</comment>
<keyword evidence="3" id="KW-1185">Reference proteome</keyword>
<dbReference type="EMBL" id="CCBP010000455">
    <property type="protein sequence ID" value="CDO77461.1"/>
    <property type="molecule type" value="Genomic_DNA"/>
</dbReference>
<dbReference type="STRING" id="5643.A0A060STJ8"/>
<feature type="region of interest" description="Disordered" evidence="1">
    <location>
        <begin position="1"/>
        <end position="27"/>
    </location>
</feature>
<reference evidence="2" key="1">
    <citation type="submission" date="2014-01" db="EMBL/GenBank/DDBJ databases">
        <title>The genome of the white-rot fungus Pycnoporus cinnabarinus: a basidiomycete model with a versatile arsenal for lignocellulosic biomass breakdown.</title>
        <authorList>
            <person name="Levasseur A."/>
            <person name="Lomascolo A."/>
            <person name="Ruiz-Duenas F.J."/>
            <person name="Uzan E."/>
            <person name="Piumi F."/>
            <person name="Kues U."/>
            <person name="Ram A.F.J."/>
            <person name="Murat C."/>
            <person name="Haon M."/>
            <person name="Benoit I."/>
            <person name="Arfi Y."/>
            <person name="Chevret D."/>
            <person name="Drula E."/>
            <person name="Kwon M.J."/>
            <person name="Gouret P."/>
            <person name="Lesage-Meessen L."/>
            <person name="Lombard V."/>
            <person name="Mariette J."/>
            <person name="Noirot C."/>
            <person name="Park J."/>
            <person name="Patyshakuliyeva A."/>
            <person name="Wieneger R.A.B."/>
            <person name="Wosten H.A.B."/>
            <person name="Martin F."/>
            <person name="Coutinho P.M."/>
            <person name="de Vries R."/>
            <person name="Martinez A.T."/>
            <person name="Klopp C."/>
            <person name="Pontarotti P."/>
            <person name="Henrissat B."/>
            <person name="Record E."/>
        </authorList>
    </citation>
    <scope>NUCLEOTIDE SEQUENCE [LARGE SCALE GENOMIC DNA]</scope>
    <source>
        <strain evidence="2">BRFM137</strain>
    </source>
</reference>
<dbReference type="AlphaFoldDB" id="A0A060STJ8"/>
<name>A0A060STJ8_PYCCI</name>
<dbReference type="Proteomes" id="UP000029665">
    <property type="component" value="Unassembled WGS sequence"/>
</dbReference>
<proteinExistence type="predicted"/>
<dbReference type="HOGENOM" id="CLU_704262_0_0_1"/>
<evidence type="ECO:0000313" key="3">
    <source>
        <dbReference type="Proteomes" id="UP000029665"/>
    </source>
</evidence>